<reference evidence="2 3" key="1">
    <citation type="journal article" date="2016" name="Mol. Biol. Evol.">
        <title>Comparative Genomics of Early-Diverging Mushroom-Forming Fungi Provides Insights into the Origins of Lignocellulose Decay Capabilities.</title>
        <authorList>
            <person name="Nagy L.G."/>
            <person name="Riley R."/>
            <person name="Tritt A."/>
            <person name="Adam C."/>
            <person name="Daum C."/>
            <person name="Floudas D."/>
            <person name="Sun H."/>
            <person name="Yadav J.S."/>
            <person name="Pangilinan J."/>
            <person name="Larsson K.H."/>
            <person name="Matsuura K."/>
            <person name="Barry K."/>
            <person name="Labutti K."/>
            <person name="Kuo R."/>
            <person name="Ohm R.A."/>
            <person name="Bhattacharya S.S."/>
            <person name="Shirouzu T."/>
            <person name="Yoshinaga Y."/>
            <person name="Martin F.M."/>
            <person name="Grigoriev I.V."/>
            <person name="Hibbett D.S."/>
        </authorList>
    </citation>
    <scope>NUCLEOTIDE SEQUENCE [LARGE SCALE GENOMIC DNA]</scope>
    <source>
        <strain evidence="2 3">93-53</strain>
    </source>
</reference>
<name>A0A165DJI4_9APHY</name>
<gene>
    <name evidence="2" type="ORF">LAESUDRAFT_737767</name>
</gene>
<sequence length="237" mass="26909">MHLAHRQLMSDYDKLIYMSTWLEDGSPKLWFWVIEKTKPQPFHDHATLIEEFHAHFGDSDFVNSQMNKIKKLVQRSSAAKYASSFHEILIHLPIHDDLIKINIFKKGLKDDSPTDFDDYVVQVITFNNHIYARAQGLNIDRKNVMTILSVLATTRQHHVSTTPYMLASMDPVSMDVDAVHHHSPLSDAERQHHRTLGLCGYCGSKHDIKSCTILAKHNTASALSGFSQLGKAKLGAH</sequence>
<feature type="domain" description="Retrotransposon gag" evidence="1">
    <location>
        <begin position="24"/>
        <end position="109"/>
    </location>
</feature>
<accession>A0A165DJI4</accession>
<dbReference type="RefSeq" id="XP_040762760.1">
    <property type="nucleotide sequence ID" value="XM_040910821.1"/>
</dbReference>
<dbReference type="AlphaFoldDB" id="A0A165DJI4"/>
<dbReference type="InParanoid" id="A0A165DJI4"/>
<evidence type="ECO:0000313" key="3">
    <source>
        <dbReference type="Proteomes" id="UP000076871"/>
    </source>
</evidence>
<organism evidence="2 3">
    <name type="scientific">Laetiporus sulphureus 93-53</name>
    <dbReference type="NCBI Taxonomy" id="1314785"/>
    <lineage>
        <taxon>Eukaryota</taxon>
        <taxon>Fungi</taxon>
        <taxon>Dikarya</taxon>
        <taxon>Basidiomycota</taxon>
        <taxon>Agaricomycotina</taxon>
        <taxon>Agaricomycetes</taxon>
        <taxon>Polyporales</taxon>
        <taxon>Laetiporus</taxon>
    </lineage>
</organism>
<dbReference type="EMBL" id="KV427633">
    <property type="protein sequence ID" value="KZT05020.1"/>
    <property type="molecule type" value="Genomic_DNA"/>
</dbReference>
<evidence type="ECO:0000313" key="2">
    <source>
        <dbReference type="EMBL" id="KZT05020.1"/>
    </source>
</evidence>
<dbReference type="OrthoDB" id="2800779at2759"/>
<dbReference type="Pfam" id="PF03732">
    <property type="entry name" value="Retrotrans_gag"/>
    <property type="match status" value="1"/>
</dbReference>
<dbReference type="Proteomes" id="UP000076871">
    <property type="component" value="Unassembled WGS sequence"/>
</dbReference>
<dbReference type="InterPro" id="IPR005162">
    <property type="entry name" value="Retrotrans_gag_dom"/>
</dbReference>
<proteinExistence type="predicted"/>
<dbReference type="GeneID" id="63827850"/>
<keyword evidence="3" id="KW-1185">Reference proteome</keyword>
<protein>
    <recommendedName>
        <fullName evidence="1">Retrotransposon gag domain-containing protein</fullName>
    </recommendedName>
</protein>
<evidence type="ECO:0000259" key="1">
    <source>
        <dbReference type="Pfam" id="PF03732"/>
    </source>
</evidence>